<evidence type="ECO:0000313" key="8">
    <source>
        <dbReference type="Proteomes" id="UP001458880"/>
    </source>
</evidence>
<dbReference type="AlphaFoldDB" id="A0AAW1L5U2"/>
<dbReference type="InterPro" id="IPR006549">
    <property type="entry name" value="HAD-SF_hydro_IIIA"/>
</dbReference>
<dbReference type="NCBIfam" id="TIGR01662">
    <property type="entry name" value="HAD-SF-IIIA"/>
    <property type="match status" value="1"/>
</dbReference>
<dbReference type="InterPro" id="IPR006551">
    <property type="entry name" value="Polynucleotide_phosphatase"/>
</dbReference>
<reference evidence="7 8" key="1">
    <citation type="journal article" date="2024" name="BMC Genomics">
        <title>De novo assembly and annotation of Popillia japonica's genome with initial clues to its potential as an invasive pest.</title>
        <authorList>
            <person name="Cucini C."/>
            <person name="Boschi S."/>
            <person name="Funari R."/>
            <person name="Cardaioli E."/>
            <person name="Iannotti N."/>
            <person name="Marturano G."/>
            <person name="Paoli F."/>
            <person name="Bruttini M."/>
            <person name="Carapelli A."/>
            <person name="Frati F."/>
            <person name="Nardi F."/>
        </authorList>
    </citation>
    <scope>NUCLEOTIDE SEQUENCE [LARGE SCALE GENOMIC DNA]</scope>
    <source>
        <strain evidence="7">DMR45628</strain>
    </source>
</reference>
<dbReference type="SUPFAM" id="SSF52540">
    <property type="entry name" value="P-loop containing nucleoside triphosphate hydrolases"/>
    <property type="match status" value="1"/>
</dbReference>
<dbReference type="Pfam" id="PF17913">
    <property type="entry name" value="FHA_2"/>
    <property type="match status" value="1"/>
</dbReference>
<evidence type="ECO:0000256" key="4">
    <source>
        <dbReference type="ARBA" id="ARBA00023204"/>
    </source>
</evidence>
<keyword evidence="8" id="KW-1185">Reference proteome</keyword>
<dbReference type="Pfam" id="PF13671">
    <property type="entry name" value="AAA_33"/>
    <property type="match status" value="1"/>
</dbReference>
<dbReference type="Gene3D" id="3.40.50.300">
    <property type="entry name" value="P-loop containing nucleotide triphosphate hydrolases"/>
    <property type="match status" value="1"/>
</dbReference>
<dbReference type="FunFam" id="3.40.50.1000:FF:000078">
    <property type="entry name" value="Bifunctional polynucleotide phosphatase/kinase"/>
    <property type="match status" value="1"/>
</dbReference>
<dbReference type="CDD" id="cd01625">
    <property type="entry name" value="HAD_PNP"/>
    <property type="match status" value="1"/>
</dbReference>
<comment type="subcellular location">
    <subcellularLocation>
        <location evidence="1">Nucleus</location>
    </subcellularLocation>
</comment>
<dbReference type="InterPro" id="IPR008984">
    <property type="entry name" value="SMAD_FHA_dom_sf"/>
</dbReference>
<dbReference type="SUPFAM" id="SSF49879">
    <property type="entry name" value="SMAD/FHA domain"/>
    <property type="match status" value="1"/>
</dbReference>
<evidence type="ECO:0000259" key="6">
    <source>
        <dbReference type="Pfam" id="PF17913"/>
    </source>
</evidence>
<dbReference type="NCBIfam" id="TIGR01664">
    <property type="entry name" value="DNA-3'-Pase"/>
    <property type="match status" value="1"/>
</dbReference>
<evidence type="ECO:0000256" key="3">
    <source>
        <dbReference type="ARBA" id="ARBA00022801"/>
    </source>
</evidence>
<keyword evidence="5" id="KW-0539">Nucleus</keyword>
<keyword evidence="2" id="KW-0227">DNA damage</keyword>
<proteinExistence type="predicted"/>
<dbReference type="Gene3D" id="2.60.200.20">
    <property type="match status" value="1"/>
</dbReference>
<dbReference type="GO" id="GO:0003690">
    <property type="term" value="F:double-stranded DNA binding"/>
    <property type="evidence" value="ECO:0007669"/>
    <property type="project" value="TreeGrafter"/>
</dbReference>
<keyword evidence="4" id="KW-0234">DNA repair</keyword>
<dbReference type="GO" id="GO:0046404">
    <property type="term" value="F:ATP-dependent polydeoxyribonucleotide 5'-hydroxyl-kinase activity"/>
    <property type="evidence" value="ECO:0007669"/>
    <property type="project" value="TreeGrafter"/>
</dbReference>
<evidence type="ECO:0000256" key="1">
    <source>
        <dbReference type="ARBA" id="ARBA00004123"/>
    </source>
</evidence>
<organism evidence="7 8">
    <name type="scientific">Popillia japonica</name>
    <name type="common">Japanese beetle</name>
    <dbReference type="NCBI Taxonomy" id="7064"/>
    <lineage>
        <taxon>Eukaryota</taxon>
        <taxon>Metazoa</taxon>
        <taxon>Ecdysozoa</taxon>
        <taxon>Arthropoda</taxon>
        <taxon>Hexapoda</taxon>
        <taxon>Insecta</taxon>
        <taxon>Pterygota</taxon>
        <taxon>Neoptera</taxon>
        <taxon>Endopterygota</taxon>
        <taxon>Coleoptera</taxon>
        <taxon>Polyphaga</taxon>
        <taxon>Scarabaeiformia</taxon>
        <taxon>Scarabaeidae</taxon>
        <taxon>Rutelinae</taxon>
        <taxon>Popillia</taxon>
    </lineage>
</organism>
<evidence type="ECO:0000256" key="2">
    <source>
        <dbReference type="ARBA" id="ARBA00022763"/>
    </source>
</evidence>
<dbReference type="Pfam" id="PF08645">
    <property type="entry name" value="PNK3P"/>
    <property type="match status" value="1"/>
</dbReference>
<keyword evidence="3" id="KW-0378">Hydrolase</keyword>
<feature type="domain" description="PNK FHA" evidence="6">
    <location>
        <begin position="30"/>
        <end position="100"/>
    </location>
</feature>
<evidence type="ECO:0000256" key="5">
    <source>
        <dbReference type="ARBA" id="ARBA00023242"/>
    </source>
</evidence>
<dbReference type="InterPro" id="IPR041388">
    <property type="entry name" value="FHA_2"/>
</dbReference>
<dbReference type="Gene3D" id="3.40.50.1000">
    <property type="entry name" value="HAD superfamily/HAD-like"/>
    <property type="match status" value="1"/>
</dbReference>
<dbReference type="PANTHER" id="PTHR12083:SF9">
    <property type="entry name" value="BIFUNCTIONAL POLYNUCLEOTIDE PHOSPHATASE_KINASE"/>
    <property type="match status" value="1"/>
</dbReference>
<protein>
    <submittedName>
        <fullName evidence="7">FHA domain</fullName>
    </submittedName>
</protein>
<evidence type="ECO:0000313" key="7">
    <source>
        <dbReference type="EMBL" id="KAK9728423.1"/>
    </source>
</evidence>
<dbReference type="GO" id="GO:0006281">
    <property type="term" value="P:DNA repair"/>
    <property type="evidence" value="ECO:0007669"/>
    <property type="project" value="UniProtKB-KW"/>
</dbReference>
<dbReference type="FunFam" id="3.40.50.300:FF:000737">
    <property type="entry name" value="Bifunctional polynucleotide phosphatase/kinase"/>
    <property type="match status" value="1"/>
</dbReference>
<dbReference type="InterPro" id="IPR027417">
    <property type="entry name" value="P-loop_NTPase"/>
</dbReference>
<gene>
    <name evidence="7" type="ORF">QE152_g17973</name>
</gene>
<dbReference type="Proteomes" id="UP001458880">
    <property type="component" value="Unassembled WGS sequence"/>
</dbReference>
<dbReference type="InterPro" id="IPR023214">
    <property type="entry name" value="HAD_sf"/>
</dbReference>
<accession>A0AAW1L5U2</accession>
<name>A0AAW1L5U2_POPJA</name>
<comment type="caution">
    <text evidence="7">The sequence shown here is derived from an EMBL/GenBank/DDBJ whole genome shotgun (WGS) entry which is preliminary data.</text>
</comment>
<sequence>MHKSFITHLLQLEFLFRSTIKQSMTSATNCYIQPVGSGYRRITLPHQQIVYLGRNPNTLIQDTAVSKNQLSLKADYGRKIVECVWEGVNQSGYNGYTMRKDTIYAFSHGDKIEVVLGKFMYEVVFESQGSVTSSPNKKLKLSNASSNGGSTMTTGSWQCIDNSLLIYTPDANVKSNKIASFDLDGTLIKTKSGKRFPVDKNDWVFTFPNVQDKLQELYLDGYKIVIFSNQLRLGQEKHSIPHFKEKVINIIRKMGVPIQVFLATKRDIYRKPLPGMWDCLLKLVNEEVSMDTTFYVGDAAGRQKNWAPNKNKDHSIADRLFTINIGLKFYTPEEYFLRARSVKYVMPEFDPRTVISFTETVPVSSNPEAIIMVGSQGSGKSFFCKKHLVSLGYVYVNRDTLGNKQKCLTLFENCVQTGKAVVVDNTNPDIESRKPYIDLCKKYNFFCKCFHMNVSHAHCKHNNKFRSLTDKNHIPVNDIVINSYRKKFEEPSLKEGFSEVHKFEFNPLFKNKDDEKLYRMFLLES</sequence>
<dbReference type="GO" id="GO:0046403">
    <property type="term" value="F:polynucleotide 3'-phosphatase activity"/>
    <property type="evidence" value="ECO:0007669"/>
    <property type="project" value="TreeGrafter"/>
</dbReference>
<dbReference type="InterPro" id="IPR036412">
    <property type="entry name" value="HAD-like_sf"/>
</dbReference>
<dbReference type="SUPFAM" id="SSF56784">
    <property type="entry name" value="HAD-like"/>
    <property type="match status" value="1"/>
</dbReference>
<dbReference type="GO" id="GO:0005634">
    <property type="term" value="C:nucleus"/>
    <property type="evidence" value="ECO:0007669"/>
    <property type="project" value="UniProtKB-SubCell"/>
</dbReference>
<dbReference type="PANTHER" id="PTHR12083">
    <property type="entry name" value="BIFUNCTIONAL POLYNUCLEOTIDE PHOSPHATASE/KINASE"/>
    <property type="match status" value="1"/>
</dbReference>
<dbReference type="InterPro" id="IPR013954">
    <property type="entry name" value="PNK3P"/>
</dbReference>
<dbReference type="EMBL" id="JASPKY010000170">
    <property type="protein sequence ID" value="KAK9728423.1"/>
    <property type="molecule type" value="Genomic_DNA"/>
</dbReference>